<sequence>MIEAINASISNAPIVRAIAEEVSTSQSVNPVRIQKAAVTAPYLSPHVRLSPNAKPVFVVRDVETGTQIKQFPTEAQIRAYQKAGEARSQVQAQSSQGEVKTITPEQARIMIETSVQYKEERAAVKYDTQVSVPGAKDESYEQAAPATFNEQA</sequence>
<accession>A0A2W5HG21</accession>
<evidence type="ECO:0000313" key="2">
    <source>
        <dbReference type="EMBL" id="PZP57126.1"/>
    </source>
</evidence>
<protein>
    <submittedName>
        <fullName evidence="2">Uncharacterized protein</fullName>
    </submittedName>
</protein>
<organism evidence="2 3">
    <name type="scientific">Micavibrio aeruginosavorus</name>
    <dbReference type="NCBI Taxonomy" id="349221"/>
    <lineage>
        <taxon>Bacteria</taxon>
        <taxon>Pseudomonadati</taxon>
        <taxon>Bdellovibrionota</taxon>
        <taxon>Bdellovibrionia</taxon>
        <taxon>Bdellovibrionales</taxon>
        <taxon>Pseudobdellovibrionaceae</taxon>
        <taxon>Micavibrio</taxon>
    </lineage>
</organism>
<evidence type="ECO:0000313" key="3">
    <source>
        <dbReference type="Proteomes" id="UP000249739"/>
    </source>
</evidence>
<gene>
    <name evidence="2" type="ORF">DI586_01495</name>
</gene>
<reference evidence="2 3" key="1">
    <citation type="submission" date="2017-08" db="EMBL/GenBank/DDBJ databases">
        <title>Infants hospitalized years apart are colonized by the same room-sourced microbial strains.</title>
        <authorList>
            <person name="Brooks B."/>
            <person name="Olm M.R."/>
            <person name="Firek B.A."/>
            <person name="Baker R."/>
            <person name="Thomas B.C."/>
            <person name="Morowitz M.J."/>
            <person name="Banfield J.F."/>
        </authorList>
    </citation>
    <scope>NUCLEOTIDE SEQUENCE [LARGE SCALE GENOMIC DNA]</scope>
    <source>
        <strain evidence="2">S2_006_000_R2_64</strain>
    </source>
</reference>
<dbReference type="Proteomes" id="UP000249739">
    <property type="component" value="Unassembled WGS sequence"/>
</dbReference>
<name>A0A2W5HG21_9BACT</name>
<comment type="caution">
    <text evidence="2">The sequence shown here is derived from an EMBL/GenBank/DDBJ whole genome shotgun (WGS) entry which is preliminary data.</text>
</comment>
<feature type="region of interest" description="Disordered" evidence="1">
    <location>
        <begin position="131"/>
        <end position="152"/>
    </location>
</feature>
<proteinExistence type="predicted"/>
<dbReference type="EMBL" id="QFOT01000007">
    <property type="protein sequence ID" value="PZP57126.1"/>
    <property type="molecule type" value="Genomic_DNA"/>
</dbReference>
<dbReference type="AlphaFoldDB" id="A0A2W5HG21"/>
<evidence type="ECO:0000256" key="1">
    <source>
        <dbReference type="SAM" id="MobiDB-lite"/>
    </source>
</evidence>